<dbReference type="PANTHER" id="PTHR47272">
    <property type="entry name" value="DDE_TNP_1_7 DOMAIN-CONTAINING PROTEIN"/>
    <property type="match status" value="1"/>
</dbReference>
<reference evidence="2" key="1">
    <citation type="journal article" date="2023" name="Science">
        <title>Genome structures resolve the early diversification of teleost fishes.</title>
        <authorList>
            <person name="Parey E."/>
            <person name="Louis A."/>
            <person name="Montfort J."/>
            <person name="Bouchez O."/>
            <person name="Roques C."/>
            <person name="Iampietro C."/>
            <person name="Lluch J."/>
            <person name="Castinel A."/>
            <person name="Donnadieu C."/>
            <person name="Desvignes T."/>
            <person name="Floi Bucao C."/>
            <person name="Jouanno E."/>
            <person name="Wen M."/>
            <person name="Mejri S."/>
            <person name="Dirks R."/>
            <person name="Jansen H."/>
            <person name="Henkel C."/>
            <person name="Chen W.J."/>
            <person name="Zahm M."/>
            <person name="Cabau C."/>
            <person name="Klopp C."/>
            <person name="Thompson A.W."/>
            <person name="Robinson-Rechavi M."/>
            <person name="Braasch I."/>
            <person name="Lecointre G."/>
            <person name="Bobe J."/>
            <person name="Postlethwait J.H."/>
            <person name="Berthelot C."/>
            <person name="Roest Crollius H."/>
            <person name="Guiguen Y."/>
        </authorList>
    </citation>
    <scope>NUCLEOTIDE SEQUENCE</scope>
    <source>
        <strain evidence="2">NC1722</strain>
    </source>
</reference>
<evidence type="ECO:0000313" key="2">
    <source>
        <dbReference type="EMBL" id="KAJ8362508.1"/>
    </source>
</evidence>
<dbReference type="Proteomes" id="UP001221898">
    <property type="component" value="Unassembled WGS sequence"/>
</dbReference>
<sequence length="261" mass="29862">MFERMAEMTNMYALHNATSSFRYASPEEIKALVGLHLAMGVMKLPRVRMYWDSTMDIGLFRDALSHDRFFQLRSNLHVANNLERPAGDKDVFYKVCPLYDSIRKRCLELSLDENLCIDEQIVPFRGALSVKQYVKGKPNPWGVKIFFLCGKSGFAYDFILCQGAATELSEQSKKRMGHGAAVILHLSHRICDPNHKLYMDNYFTTYNVLEMLAEKKMYAAVTARACHFAKPPLMDDKAMSKEERGNYDQVTSFDGKIALVK</sequence>
<name>A0AAD7VZ73_9TELE</name>
<accession>A0AAD7VZ73</accession>
<dbReference type="EMBL" id="JAINUG010000649">
    <property type="protein sequence ID" value="KAJ8362508.1"/>
    <property type="molecule type" value="Genomic_DNA"/>
</dbReference>
<gene>
    <name evidence="2" type="ORF">AAFF_G00369990</name>
</gene>
<dbReference type="AlphaFoldDB" id="A0AAD7VZ73"/>
<evidence type="ECO:0000259" key="1">
    <source>
        <dbReference type="Pfam" id="PF13843"/>
    </source>
</evidence>
<organism evidence="2 3">
    <name type="scientific">Aldrovandia affinis</name>
    <dbReference type="NCBI Taxonomy" id="143900"/>
    <lineage>
        <taxon>Eukaryota</taxon>
        <taxon>Metazoa</taxon>
        <taxon>Chordata</taxon>
        <taxon>Craniata</taxon>
        <taxon>Vertebrata</taxon>
        <taxon>Euteleostomi</taxon>
        <taxon>Actinopterygii</taxon>
        <taxon>Neopterygii</taxon>
        <taxon>Teleostei</taxon>
        <taxon>Notacanthiformes</taxon>
        <taxon>Halosauridae</taxon>
        <taxon>Aldrovandia</taxon>
    </lineage>
</organism>
<dbReference type="Pfam" id="PF13843">
    <property type="entry name" value="DDE_Tnp_1_7"/>
    <property type="match status" value="1"/>
</dbReference>
<evidence type="ECO:0000313" key="3">
    <source>
        <dbReference type="Proteomes" id="UP001221898"/>
    </source>
</evidence>
<keyword evidence="3" id="KW-1185">Reference proteome</keyword>
<feature type="domain" description="PiggyBac transposable element-derived protein" evidence="1">
    <location>
        <begin position="1"/>
        <end position="234"/>
    </location>
</feature>
<comment type="caution">
    <text evidence="2">The sequence shown here is derived from an EMBL/GenBank/DDBJ whole genome shotgun (WGS) entry which is preliminary data.</text>
</comment>
<protein>
    <recommendedName>
        <fullName evidence="1">PiggyBac transposable element-derived protein domain-containing protein</fullName>
    </recommendedName>
</protein>
<dbReference type="InterPro" id="IPR029526">
    <property type="entry name" value="PGBD"/>
</dbReference>
<proteinExistence type="predicted"/>